<sequence length="134" mass="14222">MHRVTKAFTDTGPRCRLPPACPRDHWAVTWLGRSEAACEATFTGANLIRATLTGAHLIQADLDGTFLSRATLTGANLWNATLADANLEGATLTDARLEAAKLTGAVGLTAEQISEARTDAGTRLPPHLVRMASE</sequence>
<organism evidence="1 2">
    <name type="scientific">Streptomyces pratisoli</name>
    <dbReference type="NCBI Taxonomy" id="3139917"/>
    <lineage>
        <taxon>Bacteria</taxon>
        <taxon>Bacillati</taxon>
        <taxon>Actinomycetota</taxon>
        <taxon>Actinomycetes</taxon>
        <taxon>Kitasatosporales</taxon>
        <taxon>Streptomycetaceae</taxon>
        <taxon>Streptomyces</taxon>
    </lineage>
</organism>
<accession>A0ACC6QUR8</accession>
<evidence type="ECO:0000313" key="1">
    <source>
        <dbReference type="EMBL" id="MEJ8662153.1"/>
    </source>
</evidence>
<dbReference type="EMBL" id="JBBKAI010000002">
    <property type="protein sequence ID" value="MEJ8662153.1"/>
    <property type="molecule type" value="Genomic_DNA"/>
</dbReference>
<gene>
    <name evidence="1" type="ORF">WKI58_37740</name>
</gene>
<dbReference type="Proteomes" id="UP001375539">
    <property type="component" value="Unassembled WGS sequence"/>
</dbReference>
<reference evidence="1" key="1">
    <citation type="submission" date="2024-03" db="EMBL/GenBank/DDBJ databases">
        <title>Novel Streptomyces species of biotechnological and ecological value are a feature of Machair soil.</title>
        <authorList>
            <person name="Prole J.R."/>
            <person name="Goodfellow M."/>
            <person name="Allenby N."/>
            <person name="Ward A.C."/>
        </authorList>
    </citation>
    <scope>NUCLEOTIDE SEQUENCE</scope>
    <source>
        <strain evidence="1">MS1.AVA.4</strain>
    </source>
</reference>
<evidence type="ECO:0000313" key="2">
    <source>
        <dbReference type="Proteomes" id="UP001375539"/>
    </source>
</evidence>
<keyword evidence="2" id="KW-1185">Reference proteome</keyword>
<proteinExistence type="predicted"/>
<comment type="caution">
    <text evidence="1">The sequence shown here is derived from an EMBL/GenBank/DDBJ whole genome shotgun (WGS) entry which is preliminary data.</text>
</comment>
<protein>
    <submittedName>
        <fullName evidence="1">Pentapeptide repeat-containing protein</fullName>
    </submittedName>
</protein>
<name>A0ACC6QUR8_9ACTN</name>